<gene>
    <name evidence="6" type="ORF">MiSe_56910</name>
</gene>
<dbReference type="InterPro" id="IPR011047">
    <property type="entry name" value="Quinoprotein_ADH-like_sf"/>
</dbReference>
<dbReference type="InterPro" id="IPR000719">
    <property type="entry name" value="Prot_kinase_dom"/>
</dbReference>
<evidence type="ECO:0000313" key="7">
    <source>
        <dbReference type="Proteomes" id="UP001050975"/>
    </source>
</evidence>
<accession>A0AAV3XEU7</accession>
<keyword evidence="6" id="KW-0723">Serine/threonine-protein kinase</keyword>
<keyword evidence="7" id="KW-1185">Reference proteome</keyword>
<evidence type="ECO:0000256" key="2">
    <source>
        <dbReference type="ARBA" id="ARBA00022737"/>
    </source>
</evidence>
<dbReference type="CDD" id="cd14014">
    <property type="entry name" value="STKc_PknB_like"/>
    <property type="match status" value="1"/>
</dbReference>
<dbReference type="CDD" id="cd00200">
    <property type="entry name" value="WD40"/>
    <property type="match status" value="1"/>
</dbReference>
<dbReference type="EMBL" id="BLAY01000102">
    <property type="protein sequence ID" value="GET40879.1"/>
    <property type="molecule type" value="Genomic_DNA"/>
</dbReference>
<evidence type="ECO:0000259" key="5">
    <source>
        <dbReference type="PROSITE" id="PS50011"/>
    </source>
</evidence>
<dbReference type="PROSITE" id="PS00108">
    <property type="entry name" value="PROTEIN_KINASE_ST"/>
    <property type="match status" value="1"/>
</dbReference>
<dbReference type="SUPFAM" id="SSF50998">
    <property type="entry name" value="Quinoprotein alcohol dehydrogenase-like"/>
    <property type="match status" value="1"/>
</dbReference>
<dbReference type="Gene3D" id="3.30.200.20">
    <property type="entry name" value="Phosphorylase Kinase, domain 1"/>
    <property type="match status" value="1"/>
</dbReference>
<keyword evidence="4" id="KW-0812">Transmembrane</keyword>
<dbReference type="Pfam" id="PF00400">
    <property type="entry name" value="WD40"/>
    <property type="match status" value="3"/>
</dbReference>
<keyword evidence="6" id="KW-0808">Transferase</keyword>
<dbReference type="InterPro" id="IPR008271">
    <property type="entry name" value="Ser/Thr_kinase_AS"/>
</dbReference>
<keyword evidence="2" id="KW-0677">Repeat</keyword>
<dbReference type="InterPro" id="IPR019775">
    <property type="entry name" value="WD40_repeat_CS"/>
</dbReference>
<keyword evidence="4" id="KW-1133">Transmembrane helix</keyword>
<dbReference type="PANTHER" id="PTHR22847:SF637">
    <property type="entry name" value="WD REPEAT DOMAIN 5B"/>
    <property type="match status" value="1"/>
</dbReference>
<dbReference type="SUPFAM" id="SSF56112">
    <property type="entry name" value="Protein kinase-like (PK-like)"/>
    <property type="match status" value="1"/>
</dbReference>
<dbReference type="PANTHER" id="PTHR22847">
    <property type="entry name" value="WD40 REPEAT PROTEIN"/>
    <property type="match status" value="1"/>
</dbReference>
<dbReference type="PROSITE" id="PS00678">
    <property type="entry name" value="WD_REPEATS_1"/>
    <property type="match status" value="1"/>
</dbReference>
<dbReference type="InterPro" id="IPR001680">
    <property type="entry name" value="WD40_rpt"/>
</dbReference>
<dbReference type="GO" id="GO:0005524">
    <property type="term" value="F:ATP binding"/>
    <property type="evidence" value="ECO:0007669"/>
    <property type="project" value="InterPro"/>
</dbReference>
<dbReference type="RefSeq" id="WP_226587074.1">
    <property type="nucleotide sequence ID" value="NZ_BLAY01000102.1"/>
</dbReference>
<feature type="repeat" description="WD" evidence="3">
    <location>
        <begin position="459"/>
        <end position="491"/>
    </location>
</feature>
<dbReference type="Gene3D" id="2.130.10.10">
    <property type="entry name" value="YVTN repeat-like/Quinoprotein amine dehydrogenase"/>
    <property type="match status" value="3"/>
</dbReference>
<dbReference type="PROSITE" id="PS50294">
    <property type="entry name" value="WD_REPEATS_REGION"/>
    <property type="match status" value="1"/>
</dbReference>
<dbReference type="Proteomes" id="UP001050975">
    <property type="component" value="Unassembled WGS sequence"/>
</dbReference>
<dbReference type="InterPro" id="IPR015943">
    <property type="entry name" value="WD40/YVTN_repeat-like_dom_sf"/>
</dbReference>
<dbReference type="PROSITE" id="PS50011">
    <property type="entry name" value="PROTEIN_KINASE_DOM"/>
    <property type="match status" value="1"/>
</dbReference>
<sequence>MSYCLNPKCSNSAERLNANSETCCHCGSDLLLQGRYRVVRFLGEGGFGKTFEVDDGGTPKVLKVLSNNDPKAVSLFQQEAKVLSQLRHPGIPKVEAKGYFTFQPKDSTEPLHCLVMEKIEGVNLLELLRKRSYKPISQAQAIAWLKQLTIILGQVHQQQYFHRDIKPTNIMLRTPSISSSQLGNKRDQLVLIDFGTAREVTSTYLARIGGAHQVTGLVSAGYTPPEQVDGRAMPQSDFYALGRRFVHLLTGRPPNSFAEDSQGNLLWRNGAKHVSKPLADLINYLMAPLPGNRPQDTKEILHCLEKIESHFKSPASQSIRVQTTTPTARLQNKTGQNILSKKAQNRIRWRIIAVLVMTGFLLFSLSDIIFSFRYFYPYLDGKIISPVARFWNCNSRPKAPLLHTLCNDSSTFNSSIVISPDGQTLISSDYNNGIKLWNLQTGKLKSTLSKSKGDFPFGTIAISPDGQTLISSNFMNDIRLWNLQTGKLRSIPIDNFSIHRATAISPDGQILVNKGLETIELWNLRTGEWLRSINTGEYSLRDSITISQNGQILVTSGLEMITEQAGYATIMRSGNTAKLWNLKTGELIRTISIGDKAIAISSDNKTLISFNSWSYRGGTIKLWNLQTGELRNTLTGSLSRVNSIVISPDGRILASTGEIVQSQIGSTTTYKTADFIELWNLQTGELLRTIPVKQQTWLREATIAISPDSQTLASFGFYDGTIELWNLQTGQLKTTLKSHFRGVSAIAFTPDSKTLVSSSSDGTIKVWRVP</sequence>
<keyword evidence="6" id="KW-0418">Kinase</keyword>
<dbReference type="Gene3D" id="1.10.510.10">
    <property type="entry name" value="Transferase(Phosphotransferase) domain 1"/>
    <property type="match status" value="1"/>
</dbReference>
<protein>
    <submittedName>
        <fullName evidence="6">WD-40 repeat-containing serine/threonine protein kinase</fullName>
    </submittedName>
</protein>
<dbReference type="GO" id="GO:0004674">
    <property type="term" value="F:protein serine/threonine kinase activity"/>
    <property type="evidence" value="ECO:0007669"/>
    <property type="project" value="UniProtKB-KW"/>
</dbReference>
<feature type="repeat" description="WD" evidence="3">
    <location>
        <begin position="736"/>
        <end position="770"/>
    </location>
</feature>
<evidence type="ECO:0000256" key="4">
    <source>
        <dbReference type="SAM" id="Phobius"/>
    </source>
</evidence>
<organism evidence="6 7">
    <name type="scientific">Microseira wollei NIES-4236</name>
    <dbReference type="NCBI Taxonomy" id="2530354"/>
    <lineage>
        <taxon>Bacteria</taxon>
        <taxon>Bacillati</taxon>
        <taxon>Cyanobacteriota</taxon>
        <taxon>Cyanophyceae</taxon>
        <taxon>Oscillatoriophycideae</taxon>
        <taxon>Aerosakkonematales</taxon>
        <taxon>Aerosakkonemataceae</taxon>
        <taxon>Microseira</taxon>
    </lineage>
</organism>
<feature type="domain" description="Protein kinase" evidence="5">
    <location>
        <begin position="36"/>
        <end position="305"/>
    </location>
</feature>
<dbReference type="PROSITE" id="PS50082">
    <property type="entry name" value="WD_REPEATS_2"/>
    <property type="match status" value="3"/>
</dbReference>
<comment type="caution">
    <text evidence="6">The sequence shown here is derived from an EMBL/GenBank/DDBJ whole genome shotgun (WGS) entry which is preliminary data.</text>
</comment>
<dbReference type="SMART" id="SM00220">
    <property type="entry name" value="S_TKc"/>
    <property type="match status" value="1"/>
</dbReference>
<dbReference type="InterPro" id="IPR011009">
    <property type="entry name" value="Kinase-like_dom_sf"/>
</dbReference>
<keyword evidence="1 3" id="KW-0853">WD repeat</keyword>
<dbReference type="AlphaFoldDB" id="A0AAV3XEU7"/>
<evidence type="ECO:0000256" key="1">
    <source>
        <dbReference type="ARBA" id="ARBA00022574"/>
    </source>
</evidence>
<reference evidence="6" key="1">
    <citation type="submission" date="2019-10" db="EMBL/GenBank/DDBJ databases">
        <title>Draft genome sequece of Microseira wollei NIES-4236.</title>
        <authorList>
            <person name="Yamaguchi H."/>
            <person name="Suzuki S."/>
            <person name="Kawachi M."/>
        </authorList>
    </citation>
    <scope>NUCLEOTIDE SEQUENCE</scope>
    <source>
        <strain evidence="6">NIES-4236</strain>
    </source>
</reference>
<feature type="repeat" description="WD" evidence="3">
    <location>
        <begin position="415"/>
        <end position="447"/>
    </location>
</feature>
<dbReference type="SMART" id="SM00320">
    <property type="entry name" value="WD40"/>
    <property type="match status" value="6"/>
</dbReference>
<dbReference type="Pfam" id="PF00069">
    <property type="entry name" value="Pkinase"/>
    <property type="match status" value="1"/>
</dbReference>
<feature type="transmembrane region" description="Helical" evidence="4">
    <location>
        <begin position="351"/>
        <end position="376"/>
    </location>
</feature>
<evidence type="ECO:0000256" key="3">
    <source>
        <dbReference type="PROSITE-ProRule" id="PRU00221"/>
    </source>
</evidence>
<keyword evidence="4" id="KW-0472">Membrane</keyword>
<evidence type="ECO:0000313" key="6">
    <source>
        <dbReference type="EMBL" id="GET40879.1"/>
    </source>
</evidence>
<name>A0AAV3XEU7_9CYAN</name>
<proteinExistence type="predicted"/>